<organism evidence="7 8">
    <name type="scientific">Paenibacillus chungangensis</name>
    <dbReference type="NCBI Taxonomy" id="696535"/>
    <lineage>
        <taxon>Bacteria</taxon>
        <taxon>Bacillati</taxon>
        <taxon>Bacillota</taxon>
        <taxon>Bacilli</taxon>
        <taxon>Bacillales</taxon>
        <taxon>Paenibacillaceae</taxon>
        <taxon>Paenibacillus</taxon>
    </lineage>
</organism>
<gene>
    <name evidence="7" type="ORF">ACFQ2I_01845</name>
</gene>
<dbReference type="InterPro" id="IPR018483">
    <property type="entry name" value="Carb_kinase_FGGY_CS"/>
</dbReference>
<reference evidence="8" key="1">
    <citation type="journal article" date="2019" name="Int. J. Syst. Evol. Microbiol.">
        <title>The Global Catalogue of Microorganisms (GCM) 10K type strain sequencing project: providing services to taxonomists for standard genome sequencing and annotation.</title>
        <authorList>
            <consortium name="The Broad Institute Genomics Platform"/>
            <consortium name="The Broad Institute Genome Sequencing Center for Infectious Disease"/>
            <person name="Wu L."/>
            <person name="Ma J."/>
        </authorList>
    </citation>
    <scope>NUCLEOTIDE SEQUENCE [LARGE SCALE GENOMIC DNA]</scope>
    <source>
        <strain evidence="8">CCUG 59129</strain>
    </source>
</reference>
<keyword evidence="3 4" id="KW-0418">Kinase</keyword>
<keyword evidence="8" id="KW-1185">Reference proteome</keyword>
<dbReference type="Proteomes" id="UP001596989">
    <property type="component" value="Unassembled WGS sequence"/>
</dbReference>
<accession>A0ABW3HKW0</accession>
<dbReference type="PROSITE" id="PS00933">
    <property type="entry name" value="FGGY_KINASES_1"/>
    <property type="match status" value="1"/>
</dbReference>
<dbReference type="EC" id="2.7.1.12" evidence="7"/>
<dbReference type="CDD" id="cd07770">
    <property type="entry name" value="ASKHA_NBD_FGGY_GntK"/>
    <property type="match status" value="1"/>
</dbReference>
<evidence type="ECO:0000256" key="3">
    <source>
        <dbReference type="ARBA" id="ARBA00022777"/>
    </source>
</evidence>
<dbReference type="InterPro" id="IPR043129">
    <property type="entry name" value="ATPase_NBD"/>
</dbReference>
<evidence type="ECO:0000256" key="2">
    <source>
        <dbReference type="ARBA" id="ARBA00022679"/>
    </source>
</evidence>
<comment type="caution">
    <text evidence="7">The sequence shown here is derived from an EMBL/GenBank/DDBJ whole genome shotgun (WGS) entry which is preliminary data.</text>
</comment>
<dbReference type="InterPro" id="IPR050406">
    <property type="entry name" value="FGGY_Carb_Kinase"/>
</dbReference>
<evidence type="ECO:0000259" key="5">
    <source>
        <dbReference type="Pfam" id="PF00370"/>
    </source>
</evidence>
<dbReference type="Gene3D" id="3.30.420.40">
    <property type="match status" value="2"/>
</dbReference>
<feature type="domain" description="Carbohydrate kinase FGGY C-terminal" evidence="6">
    <location>
        <begin position="260"/>
        <end position="454"/>
    </location>
</feature>
<name>A0ABW3HKW0_9BACL</name>
<comment type="similarity">
    <text evidence="1 4">Belongs to the FGGY kinase family.</text>
</comment>
<evidence type="ECO:0000259" key="6">
    <source>
        <dbReference type="Pfam" id="PF02782"/>
    </source>
</evidence>
<dbReference type="InterPro" id="IPR000577">
    <property type="entry name" value="Carb_kinase_FGGY"/>
</dbReference>
<dbReference type="Pfam" id="PF02782">
    <property type="entry name" value="FGGY_C"/>
    <property type="match status" value="1"/>
</dbReference>
<dbReference type="SUPFAM" id="SSF53067">
    <property type="entry name" value="Actin-like ATPase domain"/>
    <property type="match status" value="2"/>
</dbReference>
<dbReference type="InterPro" id="IPR018484">
    <property type="entry name" value="FGGY_N"/>
</dbReference>
<evidence type="ECO:0000256" key="1">
    <source>
        <dbReference type="ARBA" id="ARBA00009156"/>
    </source>
</evidence>
<dbReference type="GO" id="GO:0046316">
    <property type="term" value="F:gluconokinase activity"/>
    <property type="evidence" value="ECO:0007669"/>
    <property type="project" value="UniProtKB-EC"/>
</dbReference>
<protein>
    <submittedName>
        <fullName evidence="7">Gluconokinase</fullName>
        <ecNumber evidence="7">2.7.1.12</ecNumber>
    </submittedName>
</protein>
<dbReference type="InterPro" id="IPR018485">
    <property type="entry name" value="FGGY_C"/>
</dbReference>
<feature type="domain" description="Carbohydrate kinase FGGY N-terminal" evidence="5">
    <location>
        <begin position="8"/>
        <end position="251"/>
    </location>
</feature>
<evidence type="ECO:0000313" key="7">
    <source>
        <dbReference type="EMBL" id="MFD0958125.1"/>
    </source>
</evidence>
<dbReference type="EMBL" id="JBHTJZ010000004">
    <property type="protein sequence ID" value="MFD0958125.1"/>
    <property type="molecule type" value="Genomic_DNA"/>
</dbReference>
<dbReference type="Pfam" id="PF00370">
    <property type="entry name" value="FGGY_N"/>
    <property type="match status" value="1"/>
</dbReference>
<dbReference type="PANTHER" id="PTHR43095">
    <property type="entry name" value="SUGAR KINASE"/>
    <property type="match status" value="1"/>
</dbReference>
<dbReference type="PIRSF" id="PIRSF000538">
    <property type="entry name" value="GlpK"/>
    <property type="match status" value="1"/>
</dbReference>
<keyword evidence="2 4" id="KW-0808">Transferase</keyword>
<evidence type="ECO:0000313" key="8">
    <source>
        <dbReference type="Proteomes" id="UP001596989"/>
    </source>
</evidence>
<evidence type="ECO:0000256" key="4">
    <source>
        <dbReference type="RuleBase" id="RU003733"/>
    </source>
</evidence>
<dbReference type="PANTHER" id="PTHR43095:SF2">
    <property type="entry name" value="GLUCONOKINASE"/>
    <property type="match status" value="1"/>
</dbReference>
<proteinExistence type="inferred from homology"/>
<dbReference type="RefSeq" id="WP_377561770.1">
    <property type="nucleotide sequence ID" value="NZ_JBHTJZ010000004.1"/>
</dbReference>
<sequence>MTSTSKFIITIDIGTTSTKAMAVDEQGGIRASCSFPYPLHVPKPGYAEQDPDEMAAAVAKAVRKVMEDADLRAADLHGISFSSAMHSLIAIDGGGNRLTACITWADQRSIRQADALKASGLGLDIYRRTGTPIHPMSPLCKLIWMKEQDEETFRQADMFVGIKEYILHDWFGRYVMDYSIAGATGLFNIETLNWDEGALAAAGVLASQLPELVPTTAVLSGMRDSARQLLGLDVDVPVVIGSSDGVLANLGVGIVSSEAAAVTIGTSGAVRTTLSQPLTHPAGDLFCYCLTEQHWVIGGAVNNGGIALQWIKELLYDHVGEELSDRDVLTAMNEWAASVAPGSDGLLCLPLFTGERAPYYNANARGAFVGLTLSHKQRHMVRAVMEGVMYQIASVVRSMEQLSGDIEELWASGGFANSLLWRQMMADITGVATRVPDDIESSGLGAAKLALYALGVTPSIDPGWKKDGGSLYTVNERHHEVYEEILPIYRRTYEALKASFDEISEFQKS</sequence>
<dbReference type="PROSITE" id="PS00445">
    <property type="entry name" value="FGGY_KINASES_2"/>
    <property type="match status" value="1"/>
</dbReference>